<dbReference type="SUPFAM" id="SSF110849">
    <property type="entry name" value="ParB/Sulfiredoxin"/>
    <property type="match status" value="1"/>
</dbReference>
<proteinExistence type="inferred from homology"/>
<dbReference type="Proteomes" id="UP001314796">
    <property type="component" value="Unassembled WGS sequence"/>
</dbReference>
<dbReference type="PANTHER" id="PTHR33375">
    <property type="entry name" value="CHROMOSOME-PARTITIONING PROTEIN PARB-RELATED"/>
    <property type="match status" value="1"/>
</dbReference>
<organism evidence="5 6">
    <name type="scientific">Alkaliphilus hydrothermalis</name>
    <dbReference type="NCBI Taxonomy" id="1482730"/>
    <lineage>
        <taxon>Bacteria</taxon>
        <taxon>Bacillati</taxon>
        <taxon>Bacillota</taxon>
        <taxon>Clostridia</taxon>
        <taxon>Peptostreptococcales</taxon>
        <taxon>Natronincolaceae</taxon>
        <taxon>Alkaliphilus</taxon>
    </lineage>
</organism>
<evidence type="ECO:0000256" key="3">
    <source>
        <dbReference type="ARBA" id="ARBA00023125"/>
    </source>
</evidence>
<comment type="similarity">
    <text evidence="1">Belongs to the ParB family.</text>
</comment>
<dbReference type="InterPro" id="IPR041468">
    <property type="entry name" value="HTH_ParB/Spo0J"/>
</dbReference>
<dbReference type="InterPro" id="IPR050336">
    <property type="entry name" value="Chromosome_partition/occlusion"/>
</dbReference>
<dbReference type="Pfam" id="PF17762">
    <property type="entry name" value="HTH_ParB"/>
    <property type="match status" value="1"/>
</dbReference>
<dbReference type="InterPro" id="IPR036086">
    <property type="entry name" value="ParB/Sulfiredoxin_sf"/>
</dbReference>
<dbReference type="InterPro" id="IPR004437">
    <property type="entry name" value="ParB/RepB/Spo0J"/>
</dbReference>
<dbReference type="PANTHER" id="PTHR33375:SF1">
    <property type="entry name" value="CHROMOSOME-PARTITIONING PROTEIN PARB-RELATED"/>
    <property type="match status" value="1"/>
</dbReference>
<evidence type="ECO:0000313" key="6">
    <source>
        <dbReference type="Proteomes" id="UP001314796"/>
    </source>
</evidence>
<dbReference type="InterPro" id="IPR003115">
    <property type="entry name" value="ParB_N"/>
</dbReference>
<accession>A0ABS2NRL7</accession>
<keyword evidence="2" id="KW-0159">Chromosome partition</keyword>
<keyword evidence="6" id="KW-1185">Reference proteome</keyword>
<dbReference type="InterPro" id="IPR057240">
    <property type="entry name" value="ParB_dimer_C"/>
</dbReference>
<evidence type="ECO:0000259" key="4">
    <source>
        <dbReference type="SMART" id="SM00470"/>
    </source>
</evidence>
<dbReference type="Gene3D" id="1.10.10.2830">
    <property type="match status" value="1"/>
</dbReference>
<reference evidence="5 6" key="1">
    <citation type="submission" date="2021-01" db="EMBL/GenBank/DDBJ databases">
        <title>Genomic Encyclopedia of Type Strains, Phase IV (KMG-IV): sequencing the most valuable type-strain genomes for metagenomic binning, comparative biology and taxonomic classification.</title>
        <authorList>
            <person name="Goeker M."/>
        </authorList>
    </citation>
    <scope>NUCLEOTIDE SEQUENCE [LARGE SCALE GENOMIC DNA]</scope>
    <source>
        <strain evidence="5 6">DSM 25890</strain>
    </source>
</reference>
<dbReference type="CDD" id="cd16393">
    <property type="entry name" value="SPO0J_N"/>
    <property type="match status" value="1"/>
</dbReference>
<dbReference type="Gene3D" id="3.90.1530.30">
    <property type="match status" value="1"/>
</dbReference>
<dbReference type="NCBIfam" id="TIGR00180">
    <property type="entry name" value="parB_part"/>
    <property type="match status" value="1"/>
</dbReference>
<name>A0ABS2NRL7_9FIRM</name>
<dbReference type="EMBL" id="JAFBEE010000014">
    <property type="protein sequence ID" value="MBM7615580.1"/>
    <property type="molecule type" value="Genomic_DNA"/>
</dbReference>
<keyword evidence="3" id="KW-0238">DNA-binding</keyword>
<dbReference type="Pfam" id="PF02195">
    <property type="entry name" value="ParB_N"/>
    <property type="match status" value="1"/>
</dbReference>
<dbReference type="SMART" id="SM00470">
    <property type="entry name" value="ParB"/>
    <property type="match status" value="1"/>
</dbReference>
<comment type="caution">
    <text evidence="5">The sequence shown here is derived from an EMBL/GenBank/DDBJ whole genome shotgun (WGS) entry which is preliminary data.</text>
</comment>
<evidence type="ECO:0000313" key="5">
    <source>
        <dbReference type="EMBL" id="MBM7615580.1"/>
    </source>
</evidence>
<gene>
    <name evidence="5" type="ORF">JOC73_002150</name>
</gene>
<dbReference type="Pfam" id="PF23552">
    <property type="entry name" value="ParB_C"/>
    <property type="match status" value="1"/>
</dbReference>
<evidence type="ECO:0000256" key="1">
    <source>
        <dbReference type="ARBA" id="ARBA00006295"/>
    </source>
</evidence>
<sequence>MTKAKKRGLGKGLEALIPQTNTVHIEEDSIVEGKVHNININKVYPNVNQPRKDFQQEQILELAQSIKNHGFIQPIIVMKEEKGYMIIAGERRWRAAKELQLQEIPCIVKQYEDHRILEIALVENLQREDLNVIEEALAYQQILKDYSITQEQLSEAIGKSRPYIANSIRLLNLDERVIEMIRLGQISSGHGRVLLRLDNLENQYKVAQQILEHQLNVRQLEELIEPKNTSNKKEKTSKSKDYILLEIEDSLKKRFGTKVTINKGPKKGKIEIEYYNEDDLERIVELLERA</sequence>
<evidence type="ECO:0000256" key="2">
    <source>
        <dbReference type="ARBA" id="ARBA00022829"/>
    </source>
</evidence>
<dbReference type="RefSeq" id="WP_204402950.1">
    <property type="nucleotide sequence ID" value="NZ_JAFBEE010000014.1"/>
</dbReference>
<feature type="domain" description="ParB-like N-terminal" evidence="4">
    <location>
        <begin position="36"/>
        <end position="125"/>
    </location>
</feature>
<protein>
    <submittedName>
        <fullName evidence="5">ParB family chromosome partitioning protein</fullName>
    </submittedName>
</protein>